<dbReference type="Gene3D" id="2.40.100.10">
    <property type="entry name" value="Cyclophilin-like"/>
    <property type="match status" value="1"/>
</dbReference>
<dbReference type="SUPFAM" id="SSF50891">
    <property type="entry name" value="Cyclophilin-like"/>
    <property type="match status" value="1"/>
</dbReference>
<evidence type="ECO:0000313" key="11">
    <source>
        <dbReference type="Proteomes" id="UP000028834"/>
    </source>
</evidence>
<dbReference type="Pfam" id="PF00400">
    <property type="entry name" value="WD40"/>
    <property type="match status" value="1"/>
</dbReference>
<evidence type="ECO:0000256" key="5">
    <source>
        <dbReference type="ARBA" id="ARBA00023110"/>
    </source>
</evidence>
<evidence type="ECO:0000313" key="10">
    <source>
        <dbReference type="EMBL" id="KFG58799.1"/>
    </source>
</evidence>
<sequence length="764" mass="86001">MSSSENGHGELASSRKHKERRHRRNEEERKKEREETQREEREREREREDRNSVRDRRREAEDSSSDSDRETKPRERRPAELTDSDDDRRPAAGHGVSADGEKDTSRGGEEEKRKEQREDERRKPGGMKPASTSTHSDGDESSDDDSFGPAPVAKGGRGAPGLVKRRRLVPHEELYLKNLPHEERYFRSFMHRDEVSHVVASPLHRFIITGSVDGHVKFWIREGEDIEFVKHFRAHVGALHCLCVSSADGGAVVGSVGGDRTFRLFEVVTFDMLCLLKLPFEPLACEFVHGREEPAPVVAISAKETPEIFLYKPTLSSESVGSFSLHMAPAHLLRFNAALDVCVSADKDGGLEVWCTDSYQRATRENRMGKIRYSLKSETDHFELAKVKTYALALAVAPDGQLLAVLSADSTLRIFRFTTGKIAKVYLETVDMYETAQNDPQRRALHVDALDFEHRLAAEKELSKARGRAWQTMSFDESSNFLVYPSMLGIKIVNVKDNRLCRIIGKPEHSLRFLAVAVYQAKAQKRKATTTVILGKNAKTQENKEESRMDSVIVASAFKKNRVYFFTADSQKEGLVDLRDVFNEKPSKEEQEALAPSASSAIAPSLRSGRTATIFTTMGDIFIRLFPQECPKTVENFCTHARNGYYDQCIFHRVIKGFMIQTGDPNGDGTGGESIWGGDFEDEFHRALKHDRPFTVSMANAGPNTNGSQFFITTVPCSWLDNKHTVFGRVVQGMDVVTKIENVATNVEDKPKQDVKLLTIKVTS</sequence>
<gene>
    <name evidence="10" type="ORF">TGRUB_320640</name>
</gene>
<evidence type="ECO:0000256" key="6">
    <source>
        <dbReference type="ARBA" id="ARBA00023235"/>
    </source>
</evidence>
<evidence type="ECO:0000256" key="7">
    <source>
        <dbReference type="PROSITE-ProRule" id="PRU00221"/>
    </source>
</evidence>
<protein>
    <recommendedName>
        <fullName evidence="2">peptidylprolyl isomerase</fullName>
        <ecNumber evidence="2">5.2.1.8</ecNumber>
    </recommendedName>
</protein>
<evidence type="ECO:0000256" key="3">
    <source>
        <dbReference type="ARBA" id="ARBA00022574"/>
    </source>
</evidence>
<dbReference type="InterPro" id="IPR002130">
    <property type="entry name" value="Cyclophilin-type_PPIase_dom"/>
</dbReference>
<feature type="repeat" description="WD" evidence="7">
    <location>
        <begin position="188"/>
        <end position="219"/>
    </location>
</feature>
<evidence type="ECO:0000256" key="8">
    <source>
        <dbReference type="SAM" id="MobiDB-lite"/>
    </source>
</evidence>
<keyword evidence="3 7" id="KW-0853">WD repeat</keyword>
<dbReference type="GO" id="GO:0003755">
    <property type="term" value="F:peptidyl-prolyl cis-trans isomerase activity"/>
    <property type="evidence" value="ECO:0007669"/>
    <property type="project" value="UniProtKB-KW"/>
</dbReference>
<dbReference type="InterPro" id="IPR015943">
    <property type="entry name" value="WD40/YVTN_repeat-like_dom_sf"/>
</dbReference>
<evidence type="ECO:0000256" key="2">
    <source>
        <dbReference type="ARBA" id="ARBA00013194"/>
    </source>
</evidence>
<dbReference type="GO" id="GO:0005634">
    <property type="term" value="C:nucleus"/>
    <property type="evidence" value="ECO:0007669"/>
    <property type="project" value="UniProtKB-ARBA"/>
</dbReference>
<dbReference type="AlphaFoldDB" id="A0A086LQ81"/>
<dbReference type="PROSITE" id="PS00170">
    <property type="entry name" value="CSA_PPIASE_1"/>
    <property type="match status" value="1"/>
</dbReference>
<keyword evidence="6 10" id="KW-0413">Isomerase</keyword>
<evidence type="ECO:0000256" key="1">
    <source>
        <dbReference type="ARBA" id="ARBA00000971"/>
    </source>
</evidence>
<dbReference type="SMART" id="SM00320">
    <property type="entry name" value="WD40"/>
    <property type="match status" value="4"/>
</dbReference>
<dbReference type="InterPro" id="IPR001680">
    <property type="entry name" value="WD40_rpt"/>
</dbReference>
<dbReference type="InterPro" id="IPR020892">
    <property type="entry name" value="Cyclophilin-type_PPIase_CS"/>
</dbReference>
<evidence type="ECO:0000256" key="4">
    <source>
        <dbReference type="ARBA" id="ARBA00022737"/>
    </source>
</evidence>
<evidence type="ECO:0000259" key="9">
    <source>
        <dbReference type="PROSITE" id="PS50072"/>
    </source>
</evidence>
<accession>A0A086LQ81</accession>
<proteinExistence type="predicted"/>
<dbReference type="OrthoDB" id="271386at2759"/>
<dbReference type="PROSITE" id="PS50072">
    <property type="entry name" value="CSA_PPIASE_2"/>
    <property type="match status" value="1"/>
</dbReference>
<dbReference type="PRINTS" id="PR00153">
    <property type="entry name" value="CSAPPISMRASE"/>
</dbReference>
<dbReference type="Gene3D" id="2.130.10.10">
    <property type="entry name" value="YVTN repeat-like/Quinoprotein amine dehydrogenase"/>
    <property type="match status" value="2"/>
</dbReference>
<feature type="domain" description="PPIase cyclophilin-type" evidence="9">
    <location>
        <begin position="616"/>
        <end position="762"/>
    </location>
</feature>
<organism evidence="10 11">
    <name type="scientific">Toxoplasma gondii RUB</name>
    <dbReference type="NCBI Taxonomy" id="935652"/>
    <lineage>
        <taxon>Eukaryota</taxon>
        <taxon>Sar</taxon>
        <taxon>Alveolata</taxon>
        <taxon>Apicomplexa</taxon>
        <taxon>Conoidasida</taxon>
        <taxon>Coccidia</taxon>
        <taxon>Eucoccidiorida</taxon>
        <taxon>Eimeriorina</taxon>
        <taxon>Sarcocystidae</taxon>
        <taxon>Toxoplasma</taxon>
    </lineage>
</organism>
<keyword evidence="4" id="KW-0677">Repeat</keyword>
<dbReference type="CDD" id="cd01927">
    <property type="entry name" value="cyclophilin_WD40"/>
    <property type="match status" value="1"/>
</dbReference>
<dbReference type="Pfam" id="PF00160">
    <property type="entry name" value="Pro_isomerase"/>
    <property type="match status" value="1"/>
</dbReference>
<dbReference type="SUPFAM" id="SSF50978">
    <property type="entry name" value="WD40 repeat-like"/>
    <property type="match status" value="1"/>
</dbReference>
<name>A0A086LQ81_TOXGO</name>
<feature type="compositionally biased region" description="Basic and acidic residues" evidence="8">
    <location>
        <begin position="24"/>
        <end position="90"/>
    </location>
</feature>
<dbReference type="PANTHER" id="PTHR45625:SF4">
    <property type="entry name" value="PEPTIDYLPROLYL ISOMERASE DOMAIN AND WD REPEAT-CONTAINING PROTEIN 1"/>
    <property type="match status" value="1"/>
</dbReference>
<dbReference type="PANTHER" id="PTHR45625">
    <property type="entry name" value="PEPTIDYL-PROLYL CIS-TRANS ISOMERASE-RELATED"/>
    <property type="match status" value="1"/>
</dbReference>
<dbReference type="PROSITE" id="PS50082">
    <property type="entry name" value="WD_REPEATS_2"/>
    <property type="match status" value="1"/>
</dbReference>
<feature type="compositionally biased region" description="Basic residues" evidence="8">
    <location>
        <begin position="14"/>
        <end position="23"/>
    </location>
</feature>
<reference evidence="10 11" key="1">
    <citation type="submission" date="2014-05" db="EMBL/GenBank/DDBJ databases">
        <authorList>
            <person name="Sibley D."/>
            <person name="Venepally P."/>
            <person name="Karamycheva S."/>
            <person name="Hadjithomas M."/>
            <person name="Khan A."/>
            <person name="Brunk B."/>
            <person name="Roos D."/>
            <person name="Caler E."/>
            <person name="Lorenzi H."/>
        </authorList>
    </citation>
    <scope>NUCLEOTIDE SEQUENCE [LARGE SCALE GENOMIC DNA]</scope>
    <source>
        <strain evidence="10 11">RUB</strain>
    </source>
</reference>
<comment type="caution">
    <text evidence="10">The sequence shown here is derived from an EMBL/GenBank/DDBJ whole genome shotgun (WGS) entry which is preliminary data.</text>
</comment>
<dbReference type="InterPro" id="IPR044666">
    <property type="entry name" value="Cyclophilin_A-like"/>
</dbReference>
<dbReference type="EC" id="5.2.1.8" evidence="2"/>
<dbReference type="InterPro" id="IPR029000">
    <property type="entry name" value="Cyclophilin-like_dom_sf"/>
</dbReference>
<keyword evidence="5" id="KW-0697">Rotamase</keyword>
<dbReference type="FunFam" id="2.40.100.10:FF:000003">
    <property type="entry name" value="Peptidylprolyl isomerase domain and WD repeat-containing 1"/>
    <property type="match status" value="1"/>
</dbReference>
<comment type="catalytic activity">
    <reaction evidence="1">
        <text>[protein]-peptidylproline (omega=180) = [protein]-peptidylproline (omega=0)</text>
        <dbReference type="Rhea" id="RHEA:16237"/>
        <dbReference type="Rhea" id="RHEA-COMP:10747"/>
        <dbReference type="Rhea" id="RHEA-COMP:10748"/>
        <dbReference type="ChEBI" id="CHEBI:83833"/>
        <dbReference type="ChEBI" id="CHEBI:83834"/>
        <dbReference type="EC" id="5.2.1.8"/>
    </reaction>
</comment>
<dbReference type="InterPro" id="IPR036322">
    <property type="entry name" value="WD40_repeat_dom_sf"/>
</dbReference>
<dbReference type="GO" id="GO:0006457">
    <property type="term" value="P:protein folding"/>
    <property type="evidence" value="ECO:0007669"/>
    <property type="project" value="InterPro"/>
</dbReference>
<feature type="region of interest" description="Disordered" evidence="8">
    <location>
        <begin position="1"/>
        <end position="164"/>
    </location>
</feature>
<dbReference type="Proteomes" id="UP000028834">
    <property type="component" value="Unassembled WGS sequence"/>
</dbReference>
<feature type="compositionally biased region" description="Basic and acidic residues" evidence="8">
    <location>
        <begin position="99"/>
        <end position="123"/>
    </location>
</feature>
<dbReference type="VEuPathDB" id="ToxoDB:TGRUB_320640"/>
<dbReference type="EMBL" id="AFYV02002397">
    <property type="protein sequence ID" value="KFG58799.1"/>
    <property type="molecule type" value="Genomic_DNA"/>
</dbReference>